<feature type="region of interest" description="Disordered" evidence="7">
    <location>
        <begin position="321"/>
        <end position="344"/>
    </location>
</feature>
<dbReference type="GO" id="GO:0030182">
    <property type="term" value="P:neuron differentiation"/>
    <property type="evidence" value="ECO:0007669"/>
    <property type="project" value="TreeGrafter"/>
</dbReference>
<keyword evidence="3 6" id="KW-0238">DNA-binding</keyword>
<evidence type="ECO:0000259" key="8">
    <source>
        <dbReference type="PROSITE" id="PS50071"/>
    </source>
</evidence>
<evidence type="ECO:0000256" key="6">
    <source>
        <dbReference type="PROSITE-ProRule" id="PRU00108"/>
    </source>
</evidence>
<keyword evidence="4 6" id="KW-0371">Homeobox</keyword>
<dbReference type="PROSITE" id="PS00027">
    <property type="entry name" value="HOMEOBOX_1"/>
    <property type="match status" value="1"/>
</dbReference>
<dbReference type="InterPro" id="IPR009057">
    <property type="entry name" value="Homeodomain-like_sf"/>
</dbReference>
<evidence type="ECO:0000313" key="9">
    <source>
        <dbReference type="EnsemblMetazoa" id="XP_022665027"/>
    </source>
</evidence>
<dbReference type="InParanoid" id="A0A7M7MBX2"/>
<dbReference type="Gene3D" id="1.10.10.60">
    <property type="entry name" value="Homeodomain-like"/>
    <property type="match status" value="1"/>
</dbReference>
<keyword evidence="10" id="KW-1185">Reference proteome</keyword>
<dbReference type="PANTHER" id="PTHR11211">
    <property type="entry name" value="IROQUOIS-CLASS HOMEODOMAIN PROTEIN IRX"/>
    <property type="match status" value="1"/>
</dbReference>
<evidence type="ECO:0000256" key="5">
    <source>
        <dbReference type="ARBA" id="ARBA00023242"/>
    </source>
</evidence>
<dbReference type="GeneID" id="111252013"/>
<feature type="compositionally biased region" description="Pro residues" evidence="7">
    <location>
        <begin position="265"/>
        <end position="276"/>
    </location>
</feature>
<protein>
    <recommendedName>
        <fullName evidence="8">Homeobox domain-containing protein</fullName>
    </recommendedName>
</protein>
<dbReference type="FunFam" id="1.10.10.60:FF:000003">
    <property type="entry name" value="Iroquois-class homeobox protein IRX"/>
    <property type="match status" value="1"/>
</dbReference>
<feature type="region of interest" description="Disordered" evidence="7">
    <location>
        <begin position="265"/>
        <end position="309"/>
    </location>
</feature>
<evidence type="ECO:0000256" key="3">
    <source>
        <dbReference type="ARBA" id="ARBA00023125"/>
    </source>
</evidence>
<dbReference type="EnsemblMetazoa" id="XM_022809292">
    <property type="protein sequence ID" value="XP_022665027"/>
    <property type="gene ID" value="LOC111252013"/>
</dbReference>
<feature type="region of interest" description="Disordered" evidence="7">
    <location>
        <begin position="349"/>
        <end position="368"/>
    </location>
</feature>
<dbReference type="OrthoDB" id="5399138at2759"/>
<dbReference type="CDD" id="cd00086">
    <property type="entry name" value="homeodomain"/>
    <property type="match status" value="1"/>
</dbReference>
<dbReference type="GO" id="GO:0042693">
    <property type="term" value="P:muscle cell fate commitment"/>
    <property type="evidence" value="ECO:0007669"/>
    <property type="project" value="UniProtKB-ARBA"/>
</dbReference>
<feature type="compositionally biased region" description="Low complexity" evidence="7">
    <location>
        <begin position="291"/>
        <end position="304"/>
    </location>
</feature>
<feature type="domain" description="Homeobox" evidence="8">
    <location>
        <begin position="125"/>
        <end position="188"/>
    </location>
</feature>
<feature type="DNA-binding region" description="Homeobox" evidence="6">
    <location>
        <begin position="127"/>
        <end position="189"/>
    </location>
</feature>
<dbReference type="SUPFAM" id="SSF46689">
    <property type="entry name" value="Homeodomain-like"/>
    <property type="match status" value="1"/>
</dbReference>
<dbReference type="KEGG" id="vde:111252013"/>
<dbReference type="GO" id="GO:0045317">
    <property type="term" value="P:equator specification"/>
    <property type="evidence" value="ECO:0007669"/>
    <property type="project" value="UniProtKB-ARBA"/>
</dbReference>
<dbReference type="GO" id="GO:0045926">
    <property type="term" value="P:negative regulation of growth"/>
    <property type="evidence" value="ECO:0007669"/>
    <property type="project" value="UniProtKB-ARBA"/>
</dbReference>
<proteinExistence type="inferred from homology"/>
<name>A0A7M7MBX2_VARDE</name>
<accession>A0A7M7MBX2</accession>
<feature type="compositionally biased region" description="Low complexity" evidence="7">
    <location>
        <begin position="328"/>
        <end position="340"/>
    </location>
</feature>
<keyword evidence="5 6" id="KW-0539">Nucleus</keyword>
<dbReference type="GO" id="GO:0000981">
    <property type="term" value="F:DNA-binding transcription factor activity, RNA polymerase II-specific"/>
    <property type="evidence" value="ECO:0007669"/>
    <property type="project" value="InterPro"/>
</dbReference>
<dbReference type="FunCoup" id="A0A7M7MBX2">
    <property type="interactions" value="55"/>
</dbReference>
<comment type="subcellular location">
    <subcellularLocation>
        <location evidence="1 6">Nucleus</location>
    </subcellularLocation>
</comment>
<dbReference type="InterPro" id="IPR001356">
    <property type="entry name" value="HD"/>
</dbReference>
<dbReference type="InterPro" id="IPR008422">
    <property type="entry name" value="KN_HD"/>
</dbReference>
<dbReference type="Pfam" id="PF05920">
    <property type="entry name" value="Homeobox_KN"/>
    <property type="match status" value="1"/>
</dbReference>
<dbReference type="PANTHER" id="PTHR11211:SF46">
    <property type="entry name" value="HOMEOBOX PROTEIN ARAUCAN-RELATED"/>
    <property type="match status" value="1"/>
</dbReference>
<dbReference type="GO" id="GO:0005634">
    <property type="term" value="C:nucleus"/>
    <property type="evidence" value="ECO:0007669"/>
    <property type="project" value="UniProtKB-SubCell"/>
</dbReference>
<evidence type="ECO:0000256" key="1">
    <source>
        <dbReference type="ARBA" id="ARBA00004123"/>
    </source>
</evidence>
<evidence type="ECO:0000256" key="7">
    <source>
        <dbReference type="SAM" id="MobiDB-lite"/>
    </source>
</evidence>
<dbReference type="AlphaFoldDB" id="A0A7M7MBX2"/>
<reference evidence="9" key="1">
    <citation type="submission" date="2021-01" db="UniProtKB">
        <authorList>
            <consortium name="EnsemblMetazoa"/>
        </authorList>
    </citation>
    <scope>IDENTIFICATION</scope>
</reference>
<dbReference type="RefSeq" id="XP_022665027.1">
    <property type="nucleotide sequence ID" value="XM_022809292.1"/>
</dbReference>
<dbReference type="InterPro" id="IPR017970">
    <property type="entry name" value="Homeobox_CS"/>
</dbReference>
<evidence type="ECO:0000313" key="10">
    <source>
        <dbReference type="Proteomes" id="UP000594260"/>
    </source>
</evidence>
<dbReference type="SMART" id="SM00389">
    <property type="entry name" value="HOX"/>
    <property type="match status" value="1"/>
</dbReference>
<dbReference type="GO" id="GO:0048468">
    <property type="term" value="P:cell development"/>
    <property type="evidence" value="ECO:0007669"/>
    <property type="project" value="TreeGrafter"/>
</dbReference>
<evidence type="ECO:0000256" key="4">
    <source>
        <dbReference type="ARBA" id="ARBA00023155"/>
    </source>
</evidence>
<dbReference type="Proteomes" id="UP000594260">
    <property type="component" value="Unplaced"/>
</dbReference>
<dbReference type="GO" id="GO:0000978">
    <property type="term" value="F:RNA polymerase II cis-regulatory region sequence-specific DNA binding"/>
    <property type="evidence" value="ECO:0007669"/>
    <property type="project" value="TreeGrafter"/>
</dbReference>
<organism evidence="9 10">
    <name type="scientific">Varroa destructor</name>
    <name type="common">Honeybee mite</name>
    <dbReference type="NCBI Taxonomy" id="109461"/>
    <lineage>
        <taxon>Eukaryota</taxon>
        <taxon>Metazoa</taxon>
        <taxon>Ecdysozoa</taxon>
        <taxon>Arthropoda</taxon>
        <taxon>Chelicerata</taxon>
        <taxon>Arachnida</taxon>
        <taxon>Acari</taxon>
        <taxon>Parasitiformes</taxon>
        <taxon>Mesostigmata</taxon>
        <taxon>Gamasina</taxon>
        <taxon>Dermanyssoidea</taxon>
        <taxon>Varroidae</taxon>
        <taxon>Varroa</taxon>
    </lineage>
</organism>
<evidence type="ECO:0000256" key="2">
    <source>
        <dbReference type="ARBA" id="ARBA00008446"/>
    </source>
</evidence>
<dbReference type="PROSITE" id="PS50071">
    <property type="entry name" value="HOMEOBOX_2"/>
    <property type="match status" value="1"/>
</dbReference>
<comment type="similarity">
    <text evidence="2">Belongs to the TALE/IRO homeobox family.</text>
</comment>
<sequence>MANYTAGFGFYNGNSPPPAPLPQTPFTAVAATSPCRETAASPLSAPSYCTTNPGVPAVPVPTYEPASAYVAHGVASPATLYPSAIASTTSSYIKDSDPWRGLSPAQPYYDATFTYGYSPAGAGFELQATRRKNVTRDSTSTLKAWLNEHKKNPYPSKGEKIMLAIITKMTLTQVSTWFANARRRLKKENKMTWEPRNKCDFDGELSEDPQQPEGFQHHATVVESPVVVPQSTATAASCLSPPHFSVGGDDPPSYLTSGPPCLPGPHLPVHLPPHPGSGPEGPIDCPDANPSHSDNSSLSQSSHSPKPRAGKIWSLADTATKRHEQQHLHQQQQFHQQQQLGSGSWSAITAHVDDHPGATSGHMQQHPDHHLVAAGGGPLTSAGGHTKGSSVMPLDFFYTASNENERLESPASPHTR</sequence>